<proteinExistence type="predicted"/>
<keyword evidence="1" id="KW-0812">Transmembrane</keyword>
<feature type="transmembrane region" description="Helical" evidence="1">
    <location>
        <begin position="66"/>
        <end position="84"/>
    </location>
</feature>
<name>A0A952FMI1_9PROT</name>
<protein>
    <submittedName>
        <fullName evidence="2">Uncharacterized protein</fullName>
    </submittedName>
</protein>
<reference evidence="2" key="1">
    <citation type="submission" date="2020-06" db="EMBL/GenBank/DDBJ databases">
        <title>Stable isotope informed genome-resolved metagenomics uncovers potential trophic interactions in rhizosphere soil.</title>
        <authorList>
            <person name="Starr E.P."/>
            <person name="Shi S."/>
            <person name="Blazewicz S.J."/>
            <person name="Koch B.J."/>
            <person name="Probst A.J."/>
            <person name="Hungate B.A."/>
            <person name="Pett-Ridge J."/>
            <person name="Firestone M.K."/>
            <person name="Banfield J.F."/>
        </authorList>
    </citation>
    <scope>NUCLEOTIDE SEQUENCE</scope>
    <source>
        <strain evidence="2">YM_69_17</strain>
    </source>
</reference>
<keyword evidence="1" id="KW-1133">Transmembrane helix</keyword>
<sequence>MTALAPTRFGSAVAVQLRVLVSLMLREMRMHAKHSRLSYLLELLEPMLQLTMMMTIFTAIGRQADFGTSLLLFLGTGMIPYFTFV</sequence>
<comment type="caution">
    <text evidence="2">The sequence shown here is derived from an EMBL/GenBank/DDBJ whole genome shotgun (WGS) entry which is preliminary data.</text>
</comment>
<accession>A0A952FMI1</accession>
<evidence type="ECO:0000256" key="1">
    <source>
        <dbReference type="SAM" id="Phobius"/>
    </source>
</evidence>
<feature type="non-terminal residue" evidence="2">
    <location>
        <position position="85"/>
    </location>
</feature>
<gene>
    <name evidence="2" type="ORF">JF625_21875</name>
</gene>
<evidence type="ECO:0000313" key="2">
    <source>
        <dbReference type="EMBL" id="MBW8727782.1"/>
    </source>
</evidence>
<evidence type="ECO:0000313" key="3">
    <source>
        <dbReference type="Proteomes" id="UP000700706"/>
    </source>
</evidence>
<dbReference type="AlphaFoldDB" id="A0A952FMI1"/>
<organism evidence="2 3">
    <name type="scientific">Inquilinus limosus</name>
    <dbReference type="NCBI Taxonomy" id="171674"/>
    <lineage>
        <taxon>Bacteria</taxon>
        <taxon>Pseudomonadati</taxon>
        <taxon>Pseudomonadota</taxon>
        <taxon>Alphaproteobacteria</taxon>
        <taxon>Rhodospirillales</taxon>
        <taxon>Rhodospirillaceae</taxon>
        <taxon>Inquilinus</taxon>
    </lineage>
</organism>
<dbReference type="EMBL" id="JAEKLZ010000304">
    <property type="protein sequence ID" value="MBW8727782.1"/>
    <property type="molecule type" value="Genomic_DNA"/>
</dbReference>
<keyword evidence="1" id="KW-0472">Membrane</keyword>
<feature type="transmembrane region" description="Helical" evidence="1">
    <location>
        <begin position="37"/>
        <end position="60"/>
    </location>
</feature>
<dbReference type="Proteomes" id="UP000700706">
    <property type="component" value="Unassembled WGS sequence"/>
</dbReference>